<keyword evidence="6" id="KW-0690">Ribosome biogenesis</keyword>
<comment type="subunit">
    <text evidence="20">Interacts with CASP10. Interacts with IRF3; RIOK3 probably mediates the interaction of TBK1 with IRF3. Associated with 40S pre-ribosomal particles.</text>
</comment>
<evidence type="ECO:0000256" key="6">
    <source>
        <dbReference type="ARBA" id="ARBA00022517"/>
    </source>
</evidence>
<dbReference type="GO" id="GO:0042254">
    <property type="term" value="P:ribosome biogenesis"/>
    <property type="evidence" value="ECO:0007669"/>
    <property type="project" value="UniProtKB-KW"/>
</dbReference>
<dbReference type="FunFam" id="3.30.200.20:FF:000200">
    <property type="entry name" value="Serine/threonine-protein kinase RIO3"/>
    <property type="match status" value="1"/>
</dbReference>
<keyword evidence="12 22" id="KW-0547">Nucleotide-binding</keyword>
<evidence type="ECO:0000256" key="8">
    <source>
        <dbReference type="ARBA" id="ARBA00022553"/>
    </source>
</evidence>
<evidence type="ECO:0000313" key="25">
    <source>
        <dbReference type="EMBL" id="CAF1251990.1"/>
    </source>
</evidence>
<evidence type="ECO:0000256" key="14">
    <source>
        <dbReference type="ARBA" id="ARBA00022840"/>
    </source>
</evidence>
<protein>
    <recommendedName>
        <fullName evidence="21 22">Serine/threonine-protein kinase RIO3</fullName>
        <ecNumber evidence="4 22">2.7.11.1</ecNumber>
    </recommendedName>
</protein>
<evidence type="ECO:0000256" key="18">
    <source>
        <dbReference type="ARBA" id="ARBA00047899"/>
    </source>
</evidence>
<evidence type="ECO:0000256" key="4">
    <source>
        <dbReference type="ARBA" id="ARBA00012513"/>
    </source>
</evidence>
<keyword evidence="10 22" id="KW-0808">Transferase</keyword>
<gene>
    <name evidence="25" type="ORF">RFH988_LOCUS27222</name>
</gene>
<sequence>MSPSTTTCPWKKTETVPVSTSFQELMDSDLAAKLQNEEDEKFAHETRRHSKTPIETEISVFTEENDDDDHHHPIDPSSLEESHDNDYLLALMLQHEYTNEFNGMMKKYESTVNRNSKVKVSMKNFMLLPASTSNQINTNYDDDDDIEEMKETFSDCEKDHPMPSFNRRGTSGKGASLVTKHNAELCGKRNVARVMNTFPPEFDTGNVLNEMQLSNRVYNQLKLHSYAEEKRMNRLHDKVEKATASLAFDPKTRIILYKLLNARILDEIGAIIATGKESIVLYGKGGDTEQHEIPSEVTIKIFKTTLNEFHTREKYLREDYRFKNRYKSLNPRKIVKLWAEKEMFNLQRLQRSGIPCPTPVLLKKHVLFLSFIGKDGVPAERLRDAILSSEELANAYQQCLNLLKRLYHECKLIHADFSEYNLLWFDNIVHVIDVAQSVEPYHLNAYTYLLRDCTNLSTFFSRRSLNEYVLTPEETFNYVTGLAFDKQGQEFLNEVQAYEKNIRLQSEAIKEKENFSFDYFFNQAKKLNIDDDDDDSSSDEEDIEKNNDDDDDDDDENYVDLTSGDESMTKSSLSKPMKLPSRKIKLSKHSP</sequence>
<comment type="catalytic activity">
    <reaction evidence="19 22">
        <text>L-seryl-[protein] + ATP = O-phospho-L-seryl-[protein] + ADP + H(+)</text>
        <dbReference type="Rhea" id="RHEA:17989"/>
        <dbReference type="Rhea" id="RHEA-COMP:9863"/>
        <dbReference type="Rhea" id="RHEA-COMP:11604"/>
        <dbReference type="ChEBI" id="CHEBI:15378"/>
        <dbReference type="ChEBI" id="CHEBI:29999"/>
        <dbReference type="ChEBI" id="CHEBI:30616"/>
        <dbReference type="ChEBI" id="CHEBI:83421"/>
        <dbReference type="ChEBI" id="CHEBI:456216"/>
        <dbReference type="EC" id="2.7.11.1"/>
    </reaction>
</comment>
<evidence type="ECO:0000256" key="15">
    <source>
        <dbReference type="ARBA" id="ARBA00022842"/>
    </source>
</evidence>
<evidence type="ECO:0000256" key="1">
    <source>
        <dbReference type="ARBA" id="ARBA00001946"/>
    </source>
</evidence>
<name>A0A814ZYW5_9BILA</name>
<evidence type="ECO:0000256" key="17">
    <source>
        <dbReference type="ARBA" id="ARBA00023118"/>
    </source>
</evidence>
<keyword evidence="17" id="KW-0051">Antiviral defense</keyword>
<dbReference type="GO" id="GO:0004674">
    <property type="term" value="F:protein serine/threonine kinase activity"/>
    <property type="evidence" value="ECO:0007669"/>
    <property type="project" value="UniProtKB-UniRule"/>
</dbReference>
<feature type="compositionally biased region" description="Low complexity" evidence="23">
    <location>
        <begin position="569"/>
        <end position="579"/>
    </location>
</feature>
<dbReference type="PIRSF" id="PIRSF038146">
    <property type="entry name" value="Ser/Thr_PK_RIO3"/>
    <property type="match status" value="1"/>
</dbReference>
<evidence type="ECO:0000256" key="9">
    <source>
        <dbReference type="ARBA" id="ARBA00022588"/>
    </source>
</evidence>
<dbReference type="GO" id="GO:0051607">
    <property type="term" value="P:defense response to virus"/>
    <property type="evidence" value="ECO:0007669"/>
    <property type="project" value="UniProtKB-KW"/>
</dbReference>
<dbReference type="GO" id="GO:0045087">
    <property type="term" value="P:innate immune response"/>
    <property type="evidence" value="ECO:0007669"/>
    <property type="project" value="UniProtKB-KW"/>
</dbReference>
<feature type="compositionally biased region" description="Basic residues" evidence="23">
    <location>
        <begin position="580"/>
        <end position="591"/>
    </location>
</feature>
<evidence type="ECO:0000256" key="23">
    <source>
        <dbReference type="SAM" id="MobiDB-lite"/>
    </source>
</evidence>
<evidence type="ECO:0000256" key="7">
    <source>
        <dbReference type="ARBA" id="ARBA00022527"/>
    </source>
</evidence>
<evidence type="ECO:0000256" key="12">
    <source>
        <dbReference type="ARBA" id="ARBA00022741"/>
    </source>
</evidence>
<evidence type="ECO:0000256" key="3">
    <source>
        <dbReference type="ARBA" id="ARBA00009196"/>
    </source>
</evidence>
<dbReference type="InterPro" id="IPR051272">
    <property type="entry name" value="RIO-type_Ser/Thr_kinase"/>
</dbReference>
<dbReference type="GO" id="GO:0005737">
    <property type="term" value="C:cytoplasm"/>
    <property type="evidence" value="ECO:0007669"/>
    <property type="project" value="UniProtKB-SubCell"/>
</dbReference>
<evidence type="ECO:0000256" key="11">
    <source>
        <dbReference type="ARBA" id="ARBA00022723"/>
    </source>
</evidence>
<keyword evidence="9" id="KW-0399">Innate immunity</keyword>
<keyword evidence="5" id="KW-0963">Cytoplasm</keyword>
<dbReference type="EC" id="2.7.11.1" evidence="4 22"/>
<accession>A0A814ZYW5</accession>
<comment type="cofactor">
    <cofactor evidence="1 22">
        <name>Mg(2+)</name>
        <dbReference type="ChEBI" id="CHEBI:18420"/>
    </cofactor>
</comment>
<dbReference type="SUPFAM" id="SSF56112">
    <property type="entry name" value="Protein kinase-like (PK-like)"/>
    <property type="match status" value="1"/>
</dbReference>
<dbReference type="GO" id="GO:0046872">
    <property type="term" value="F:metal ion binding"/>
    <property type="evidence" value="ECO:0007669"/>
    <property type="project" value="UniProtKB-UniRule"/>
</dbReference>
<evidence type="ECO:0000256" key="20">
    <source>
        <dbReference type="ARBA" id="ARBA00064322"/>
    </source>
</evidence>
<evidence type="ECO:0000313" key="26">
    <source>
        <dbReference type="Proteomes" id="UP000663882"/>
    </source>
</evidence>
<dbReference type="PROSITE" id="PS01245">
    <property type="entry name" value="RIO1"/>
    <property type="match status" value="1"/>
</dbReference>
<dbReference type="GO" id="GO:0005524">
    <property type="term" value="F:ATP binding"/>
    <property type="evidence" value="ECO:0007669"/>
    <property type="project" value="UniProtKB-UniRule"/>
</dbReference>
<feature type="region of interest" description="Disordered" evidence="23">
    <location>
        <begin position="530"/>
        <end position="591"/>
    </location>
</feature>
<comment type="caution">
    <text evidence="25">The sequence shown here is derived from an EMBL/GenBank/DDBJ whole genome shotgun (WGS) entry which is preliminary data.</text>
</comment>
<evidence type="ECO:0000256" key="5">
    <source>
        <dbReference type="ARBA" id="ARBA00022490"/>
    </source>
</evidence>
<evidence type="ECO:0000256" key="16">
    <source>
        <dbReference type="ARBA" id="ARBA00022859"/>
    </source>
</evidence>
<reference evidence="25" key="1">
    <citation type="submission" date="2021-02" db="EMBL/GenBank/DDBJ databases">
        <authorList>
            <person name="Nowell W R."/>
        </authorList>
    </citation>
    <scope>NUCLEOTIDE SEQUENCE</scope>
</reference>
<feature type="domain" description="RIO kinase" evidence="24">
    <location>
        <begin position="237"/>
        <end position="481"/>
    </location>
</feature>
<keyword evidence="8" id="KW-0597">Phosphoprotein</keyword>
<dbReference type="InterPro" id="IPR018934">
    <property type="entry name" value="RIO_dom"/>
</dbReference>
<keyword evidence="15 22" id="KW-0460">Magnesium</keyword>
<dbReference type="InterPro" id="IPR000687">
    <property type="entry name" value="RIO_kinase"/>
</dbReference>
<evidence type="ECO:0000256" key="10">
    <source>
        <dbReference type="ARBA" id="ARBA00022679"/>
    </source>
</evidence>
<evidence type="ECO:0000256" key="13">
    <source>
        <dbReference type="ARBA" id="ARBA00022777"/>
    </source>
</evidence>
<dbReference type="OrthoDB" id="205248at2759"/>
<keyword evidence="14" id="KW-0067">ATP-binding</keyword>
<keyword evidence="7 22" id="KW-0723">Serine/threonine-protein kinase</keyword>
<evidence type="ECO:0000256" key="2">
    <source>
        <dbReference type="ARBA" id="ARBA00004496"/>
    </source>
</evidence>
<feature type="compositionally biased region" description="Acidic residues" evidence="23">
    <location>
        <begin position="530"/>
        <end position="558"/>
    </location>
</feature>
<organism evidence="25 26">
    <name type="scientific">Rotaria sordida</name>
    <dbReference type="NCBI Taxonomy" id="392033"/>
    <lineage>
        <taxon>Eukaryota</taxon>
        <taxon>Metazoa</taxon>
        <taxon>Spiralia</taxon>
        <taxon>Gnathifera</taxon>
        <taxon>Rotifera</taxon>
        <taxon>Eurotatoria</taxon>
        <taxon>Bdelloidea</taxon>
        <taxon>Philodinida</taxon>
        <taxon>Philodinidae</taxon>
        <taxon>Rotaria</taxon>
    </lineage>
</organism>
<dbReference type="AlphaFoldDB" id="A0A814ZYW5"/>
<evidence type="ECO:0000256" key="19">
    <source>
        <dbReference type="ARBA" id="ARBA00048679"/>
    </source>
</evidence>
<dbReference type="Gene3D" id="3.30.200.20">
    <property type="entry name" value="Phosphorylase Kinase, domain 1"/>
    <property type="match status" value="1"/>
</dbReference>
<evidence type="ECO:0000256" key="21">
    <source>
        <dbReference type="ARBA" id="ARBA00068351"/>
    </source>
</evidence>
<dbReference type="Proteomes" id="UP000663882">
    <property type="component" value="Unassembled WGS sequence"/>
</dbReference>
<comment type="similarity">
    <text evidence="3 22">Belongs to the protein kinase superfamily. RIO-type Ser/Thr kinase family.</text>
</comment>
<dbReference type="InterPro" id="IPR017406">
    <property type="entry name" value="Ser/Thr_kinase_Rio3"/>
</dbReference>
<dbReference type="Gene3D" id="1.10.510.10">
    <property type="entry name" value="Transferase(Phosphotransferase) domain 1"/>
    <property type="match status" value="1"/>
</dbReference>
<dbReference type="InterPro" id="IPR018935">
    <property type="entry name" value="RIO_kinase_CS"/>
</dbReference>
<evidence type="ECO:0000259" key="24">
    <source>
        <dbReference type="SMART" id="SM00090"/>
    </source>
</evidence>
<keyword evidence="13 22" id="KW-0418">Kinase</keyword>
<dbReference type="SMART" id="SM00090">
    <property type="entry name" value="RIO"/>
    <property type="match status" value="1"/>
</dbReference>
<dbReference type="Pfam" id="PF01163">
    <property type="entry name" value="RIO1"/>
    <property type="match status" value="1"/>
</dbReference>
<proteinExistence type="inferred from homology"/>
<dbReference type="InterPro" id="IPR011009">
    <property type="entry name" value="Kinase-like_dom_sf"/>
</dbReference>
<keyword evidence="11 22" id="KW-0479">Metal-binding</keyword>
<comment type="catalytic activity">
    <reaction evidence="18 22">
        <text>L-threonyl-[protein] + ATP = O-phospho-L-threonyl-[protein] + ADP + H(+)</text>
        <dbReference type="Rhea" id="RHEA:46608"/>
        <dbReference type="Rhea" id="RHEA-COMP:11060"/>
        <dbReference type="Rhea" id="RHEA-COMP:11605"/>
        <dbReference type="ChEBI" id="CHEBI:15378"/>
        <dbReference type="ChEBI" id="CHEBI:30013"/>
        <dbReference type="ChEBI" id="CHEBI:30616"/>
        <dbReference type="ChEBI" id="CHEBI:61977"/>
        <dbReference type="ChEBI" id="CHEBI:456216"/>
        <dbReference type="EC" id="2.7.11.1"/>
    </reaction>
</comment>
<dbReference type="EMBL" id="CAJNOO010002269">
    <property type="protein sequence ID" value="CAF1251990.1"/>
    <property type="molecule type" value="Genomic_DNA"/>
</dbReference>
<keyword evidence="16" id="KW-0391">Immunity</keyword>
<dbReference type="PANTHER" id="PTHR45723">
    <property type="entry name" value="SERINE/THREONINE-PROTEIN KINASE RIO1"/>
    <property type="match status" value="1"/>
</dbReference>
<comment type="subcellular location">
    <subcellularLocation>
        <location evidence="2">Cytoplasm</location>
    </subcellularLocation>
</comment>
<evidence type="ECO:0000256" key="22">
    <source>
        <dbReference type="PIRNR" id="PIRNR038146"/>
    </source>
</evidence>